<feature type="transmembrane region" description="Helical" evidence="1">
    <location>
        <begin position="311"/>
        <end position="336"/>
    </location>
</feature>
<feature type="transmembrane region" description="Helical" evidence="1">
    <location>
        <begin position="400"/>
        <end position="424"/>
    </location>
</feature>
<dbReference type="Pfam" id="PF02447">
    <property type="entry name" value="GntP_permease"/>
    <property type="match status" value="1"/>
</dbReference>
<feature type="transmembrane region" description="Helical" evidence="1">
    <location>
        <begin position="348"/>
        <end position="367"/>
    </location>
</feature>
<feature type="transmembrane region" description="Helical" evidence="1">
    <location>
        <begin position="275"/>
        <end position="299"/>
    </location>
</feature>
<dbReference type="PIRSF" id="PIRSF002746">
    <property type="entry name" value="Gluconate_transporter"/>
    <property type="match status" value="1"/>
</dbReference>
<dbReference type="PANTHER" id="PTHR30354:SF25">
    <property type="entry name" value="INNER MEMBRANE PERMEASE YGBN"/>
    <property type="match status" value="1"/>
</dbReference>
<dbReference type="InterPro" id="IPR003474">
    <property type="entry name" value="Glcn_transporter"/>
</dbReference>
<sequence length="464" mass="47872">METWEPTLSTGPLLGIAVAAIAVILVSVIYFKLHAFLTLLVVSALTALAAGIPLEGIVPTMTQSFSSTLGSVALLVGLGAMIGRLVEASGGAQSLADAMVHRFGENKAPLALGIASLIMGFPIFFDAGLIVMLPVIFAVARHLNGPVLAFGLPAAGAFSVMHVYLPPHPGPVAASEFYGADLGLVLLVGLLLALPTWYISGYRFGLFAGKTFSFKVTDAIAGPVLEKEEQPLKPASAATVVFILLTPMVLIFFNTGLNALASYGTIDADATWVRFFVMLGQTPIALLITVLIALVVLGLRRSVEKTALEKLVDSSLGPICSVVLITGAGGMFGGVLRTSGIGDALADSLSGLGIPVILACYLIAVALRLAQGSATVALTTAAALMVPAVEAGGFTELQLALIVVATAAGSVFGSHVNDSGFWLVGRLMGMDTMTTLKTWTVNQMLISVIGFALVLVLYGAAAVF</sequence>
<evidence type="ECO:0000256" key="1">
    <source>
        <dbReference type="SAM" id="Phobius"/>
    </source>
</evidence>
<dbReference type="PANTHER" id="PTHR30354">
    <property type="entry name" value="GNT FAMILY GLUCONATE TRANSPORTER"/>
    <property type="match status" value="1"/>
</dbReference>
<feature type="transmembrane region" description="Helical" evidence="1">
    <location>
        <begin position="235"/>
        <end position="255"/>
    </location>
</feature>
<evidence type="ECO:0000313" key="2">
    <source>
        <dbReference type="EMBL" id="RMB60816.1"/>
    </source>
</evidence>
<feature type="transmembrane region" description="Helical" evidence="1">
    <location>
        <begin position="147"/>
        <end position="165"/>
    </location>
</feature>
<organism evidence="2 3">
    <name type="scientific">Corynebacterium macginleyi</name>
    <dbReference type="NCBI Taxonomy" id="38290"/>
    <lineage>
        <taxon>Bacteria</taxon>
        <taxon>Bacillati</taxon>
        <taxon>Actinomycetota</taxon>
        <taxon>Actinomycetes</taxon>
        <taxon>Mycobacteriales</taxon>
        <taxon>Corynebacteriaceae</taxon>
        <taxon>Corynebacterium</taxon>
    </lineage>
</organism>
<keyword evidence="1" id="KW-0812">Transmembrane</keyword>
<name>A0A3M0GU13_9CORY</name>
<keyword evidence="1" id="KW-1133">Transmembrane helix</keyword>
<feature type="transmembrane region" description="Helical" evidence="1">
    <location>
        <begin position="177"/>
        <end position="200"/>
    </location>
</feature>
<comment type="caution">
    <text evidence="2">The sequence shown here is derived from an EMBL/GenBank/DDBJ whole genome shotgun (WGS) entry which is preliminary data.</text>
</comment>
<dbReference type="EMBL" id="REGC01000005">
    <property type="protein sequence ID" value="RMB60816.1"/>
    <property type="molecule type" value="Genomic_DNA"/>
</dbReference>
<dbReference type="AlphaFoldDB" id="A0A3M0GU13"/>
<dbReference type="GO" id="GO:0015128">
    <property type="term" value="F:gluconate transmembrane transporter activity"/>
    <property type="evidence" value="ECO:0007669"/>
    <property type="project" value="InterPro"/>
</dbReference>
<dbReference type="RefSeq" id="WP_121927765.1">
    <property type="nucleotide sequence ID" value="NZ_JAACCH010000010.1"/>
</dbReference>
<feature type="transmembrane region" description="Helical" evidence="1">
    <location>
        <begin position="444"/>
        <end position="463"/>
    </location>
</feature>
<feature type="transmembrane region" description="Helical" evidence="1">
    <location>
        <begin position="37"/>
        <end position="58"/>
    </location>
</feature>
<accession>A0A3M0GU13</accession>
<keyword evidence="1" id="KW-0472">Membrane</keyword>
<proteinExistence type="predicted"/>
<dbReference type="GO" id="GO:0005886">
    <property type="term" value="C:plasma membrane"/>
    <property type="evidence" value="ECO:0007669"/>
    <property type="project" value="TreeGrafter"/>
</dbReference>
<gene>
    <name evidence="2" type="ORF">D9543_05770</name>
</gene>
<reference evidence="2 3" key="1">
    <citation type="submission" date="2018-10" db="EMBL/GenBank/DDBJ databases">
        <title>Corynebacterium macginleyi genome sequencing and assembly of the type strain and two clinical samples.</title>
        <authorList>
            <person name="Bernier A.-M."/>
            <person name="Bernard K."/>
        </authorList>
    </citation>
    <scope>NUCLEOTIDE SEQUENCE [LARGE SCALE GENOMIC DNA]</scope>
    <source>
        <strain evidence="2 3">NML 120205</strain>
    </source>
</reference>
<feature type="transmembrane region" description="Helical" evidence="1">
    <location>
        <begin position="110"/>
        <end position="140"/>
    </location>
</feature>
<evidence type="ECO:0000313" key="3">
    <source>
        <dbReference type="Proteomes" id="UP000270649"/>
    </source>
</evidence>
<protein>
    <submittedName>
        <fullName evidence="2">GntP family permease</fullName>
    </submittedName>
</protein>
<feature type="transmembrane region" description="Helical" evidence="1">
    <location>
        <begin position="12"/>
        <end position="31"/>
    </location>
</feature>
<dbReference type="NCBIfam" id="TIGR00791">
    <property type="entry name" value="gntP"/>
    <property type="match status" value="1"/>
</dbReference>
<feature type="transmembrane region" description="Helical" evidence="1">
    <location>
        <begin position="65"/>
        <end position="86"/>
    </location>
</feature>
<dbReference type="Proteomes" id="UP000270649">
    <property type="component" value="Unassembled WGS sequence"/>
</dbReference>